<organism evidence="4 5">
    <name type="scientific">Paramuricea clavata</name>
    <name type="common">Red gorgonian</name>
    <name type="synonym">Violescent sea-whip</name>
    <dbReference type="NCBI Taxonomy" id="317549"/>
    <lineage>
        <taxon>Eukaryota</taxon>
        <taxon>Metazoa</taxon>
        <taxon>Cnidaria</taxon>
        <taxon>Anthozoa</taxon>
        <taxon>Octocorallia</taxon>
        <taxon>Malacalcyonacea</taxon>
        <taxon>Plexauridae</taxon>
        <taxon>Paramuricea</taxon>
    </lineage>
</organism>
<dbReference type="Gene3D" id="2.80.10.50">
    <property type="match status" value="1"/>
</dbReference>
<dbReference type="EMBL" id="CACRXK020023195">
    <property type="protein sequence ID" value="CAB4037533.1"/>
    <property type="molecule type" value="Genomic_DNA"/>
</dbReference>
<evidence type="ECO:0000256" key="2">
    <source>
        <dbReference type="ARBA" id="ARBA00023157"/>
    </source>
</evidence>
<accession>A0A6S7LI17</accession>
<sequence length="162" mass="18237">IRERVDLKMRLGCKPFSWYVKNVYPELKVPKEEDVQAFGEIKQGENCVDTLGHNSVGGSVGLFKCHDAGGNQDWSFTKHGQLKHEGICLAVKIGRINEVVRFQPCLDNHSNQHWVLTMDQQLRFKGSNFCLDSRNHQEKGLTLAKCDTGGGSSQSWSFSVKL</sequence>
<proteinExistence type="predicted"/>
<protein>
    <submittedName>
        <fullName evidence="4">Polypeptide N-acetylgalactosaminyltransferase 2</fullName>
    </submittedName>
</protein>
<dbReference type="GO" id="GO:0005794">
    <property type="term" value="C:Golgi apparatus"/>
    <property type="evidence" value="ECO:0007669"/>
    <property type="project" value="TreeGrafter"/>
</dbReference>
<evidence type="ECO:0000259" key="3">
    <source>
        <dbReference type="SMART" id="SM00458"/>
    </source>
</evidence>
<keyword evidence="5" id="KW-1185">Reference proteome</keyword>
<keyword evidence="1" id="KW-0430">Lectin</keyword>
<reference evidence="4" key="1">
    <citation type="submission" date="2020-04" db="EMBL/GenBank/DDBJ databases">
        <authorList>
            <person name="Alioto T."/>
            <person name="Alioto T."/>
            <person name="Gomez Garrido J."/>
        </authorList>
    </citation>
    <scope>NUCLEOTIDE SEQUENCE</scope>
    <source>
        <strain evidence="4">A484AB</strain>
    </source>
</reference>
<dbReference type="CDD" id="cd23434">
    <property type="entry name" value="beta-trefoil_Ricin_GALNT2"/>
    <property type="match status" value="1"/>
</dbReference>
<dbReference type="PROSITE" id="PS50231">
    <property type="entry name" value="RICIN_B_LECTIN"/>
    <property type="match status" value="1"/>
</dbReference>
<comment type="caution">
    <text evidence="4">The sequence shown here is derived from an EMBL/GenBank/DDBJ whole genome shotgun (WGS) entry which is preliminary data.</text>
</comment>
<gene>
    <name evidence="4" type="ORF">PACLA_8A014932</name>
</gene>
<dbReference type="InterPro" id="IPR035992">
    <property type="entry name" value="Ricin_B-like_lectins"/>
</dbReference>
<keyword evidence="2" id="KW-1015">Disulfide bond</keyword>
<dbReference type="InterPro" id="IPR000772">
    <property type="entry name" value="Ricin_B_lectin"/>
</dbReference>
<dbReference type="SUPFAM" id="SSF50370">
    <property type="entry name" value="Ricin B-like lectins"/>
    <property type="match status" value="1"/>
</dbReference>
<evidence type="ECO:0000313" key="5">
    <source>
        <dbReference type="Proteomes" id="UP001152795"/>
    </source>
</evidence>
<dbReference type="Proteomes" id="UP001152795">
    <property type="component" value="Unassembled WGS sequence"/>
</dbReference>
<name>A0A6S7LI17_PARCT</name>
<dbReference type="PANTHER" id="PTHR11675:SF119">
    <property type="entry name" value="POLYPEPTIDE N-ACETYLGALACTOSAMINYLTRANSFERASE 2"/>
    <property type="match status" value="1"/>
</dbReference>
<dbReference type="SMART" id="SM00458">
    <property type="entry name" value="RICIN"/>
    <property type="match status" value="1"/>
</dbReference>
<dbReference type="Gene3D" id="1.10.8.460">
    <property type="entry name" value="ppGaNTase-T1 linker domain-like"/>
    <property type="match status" value="1"/>
</dbReference>
<dbReference type="Pfam" id="PF00652">
    <property type="entry name" value="Ricin_B_lectin"/>
    <property type="match status" value="1"/>
</dbReference>
<dbReference type="GO" id="GO:0006493">
    <property type="term" value="P:protein O-linked glycosylation"/>
    <property type="evidence" value="ECO:0007669"/>
    <property type="project" value="TreeGrafter"/>
</dbReference>
<dbReference type="GO" id="GO:0030246">
    <property type="term" value="F:carbohydrate binding"/>
    <property type="evidence" value="ECO:0007669"/>
    <property type="project" value="UniProtKB-KW"/>
</dbReference>
<evidence type="ECO:0000313" key="4">
    <source>
        <dbReference type="EMBL" id="CAB4037533.1"/>
    </source>
</evidence>
<evidence type="ECO:0000256" key="1">
    <source>
        <dbReference type="ARBA" id="ARBA00022734"/>
    </source>
</evidence>
<dbReference type="GO" id="GO:0004653">
    <property type="term" value="F:polypeptide N-acetylgalactosaminyltransferase activity"/>
    <property type="evidence" value="ECO:0007669"/>
    <property type="project" value="TreeGrafter"/>
</dbReference>
<dbReference type="PANTHER" id="PTHR11675">
    <property type="entry name" value="N-ACETYLGALACTOSAMINYLTRANSFERASE"/>
    <property type="match status" value="1"/>
</dbReference>
<feature type="domain" description="Ricin B lectin" evidence="3">
    <location>
        <begin position="33"/>
        <end position="159"/>
    </location>
</feature>
<dbReference type="AlphaFoldDB" id="A0A6S7LI17"/>
<feature type="non-terminal residue" evidence="4">
    <location>
        <position position="162"/>
    </location>
</feature>